<dbReference type="Pfam" id="PF02599">
    <property type="entry name" value="CsrA"/>
    <property type="match status" value="1"/>
</dbReference>
<proteinExistence type="predicted"/>
<dbReference type="EMBL" id="CP121472">
    <property type="protein sequence ID" value="WPL18885.1"/>
    <property type="molecule type" value="Genomic_DNA"/>
</dbReference>
<evidence type="ECO:0000313" key="3">
    <source>
        <dbReference type="Proteomes" id="UP001432180"/>
    </source>
</evidence>
<organism evidence="2 3">
    <name type="scientific">Thiorhodovibrio winogradskyi</name>
    <dbReference type="NCBI Taxonomy" id="77007"/>
    <lineage>
        <taxon>Bacteria</taxon>
        <taxon>Pseudomonadati</taxon>
        <taxon>Pseudomonadota</taxon>
        <taxon>Gammaproteobacteria</taxon>
        <taxon>Chromatiales</taxon>
        <taxon>Chromatiaceae</taxon>
        <taxon>Thiorhodovibrio</taxon>
    </lineage>
</organism>
<accession>A0ABZ0SEV0</accession>
<dbReference type="Gene3D" id="2.60.40.4380">
    <property type="entry name" value="Translational regulator CsrA"/>
    <property type="match status" value="1"/>
</dbReference>
<evidence type="ECO:0000313" key="2">
    <source>
        <dbReference type="EMBL" id="WPL18885.1"/>
    </source>
</evidence>
<evidence type="ECO:0000256" key="1">
    <source>
        <dbReference type="ARBA" id="ARBA00023159"/>
    </source>
</evidence>
<gene>
    <name evidence="2" type="ORF">Thiowin_03976</name>
</gene>
<sequence length="60" mass="6740">MPNTPQNNNKPRPLGLVLTRRPGELIMLKLPEDLGNHRIQIACVSVNRNQAKIAVRCPKD</sequence>
<keyword evidence="3" id="KW-1185">Reference proteome</keyword>
<keyword evidence="1" id="KW-0010">Activator</keyword>
<name>A0ABZ0SEV0_9GAMM</name>
<dbReference type="Proteomes" id="UP001432180">
    <property type="component" value="Chromosome"/>
</dbReference>
<dbReference type="InterPro" id="IPR003751">
    <property type="entry name" value="CsrA"/>
</dbReference>
<dbReference type="RefSeq" id="WP_328984624.1">
    <property type="nucleotide sequence ID" value="NZ_CP121472.1"/>
</dbReference>
<protein>
    <submittedName>
        <fullName evidence="2">Global regulator protein family protein</fullName>
    </submittedName>
</protein>
<reference evidence="2 3" key="1">
    <citation type="journal article" date="2023" name="Microorganisms">
        <title>Thiorhodovibrio frisius and Trv. litoralis spp. nov., Two Novel Members from a Clade of Fastidious Purple Sulfur Bacteria That Exhibit Unique Red-Shifted Light-Harvesting Capabilities.</title>
        <authorList>
            <person name="Methner A."/>
            <person name="Kuzyk S.B."/>
            <person name="Petersen J."/>
            <person name="Bauer S."/>
            <person name="Brinkmann H."/>
            <person name="Sichau K."/>
            <person name="Wanner G."/>
            <person name="Wolf J."/>
            <person name="Neumann-Schaal M."/>
            <person name="Henke P."/>
            <person name="Tank M."/>
            <person name="Sproer C."/>
            <person name="Bunk B."/>
            <person name="Overmann J."/>
        </authorList>
    </citation>
    <scope>NUCLEOTIDE SEQUENCE [LARGE SCALE GENOMIC DNA]</scope>
    <source>
        <strain evidence="2 3">DSM 6702</strain>
    </source>
</reference>
<dbReference type="InterPro" id="IPR036107">
    <property type="entry name" value="CsrA_sf"/>
</dbReference>